<evidence type="ECO:0000256" key="1">
    <source>
        <dbReference type="SAM" id="MobiDB-lite"/>
    </source>
</evidence>
<accession>A0ABQ8GZP1</accession>
<dbReference type="PANTHER" id="PTHR35317:SF27">
    <property type="entry name" value="RETROVIRUS-RELATED POL POLYPROTEIN FROM TRANSPOSON TNT 1-94"/>
    <property type="match status" value="1"/>
</dbReference>
<evidence type="ECO:0000313" key="3">
    <source>
        <dbReference type="Proteomes" id="UP000827721"/>
    </source>
</evidence>
<organism evidence="2 3">
    <name type="scientific">Xanthoceras sorbifolium</name>
    <dbReference type="NCBI Taxonomy" id="99658"/>
    <lineage>
        <taxon>Eukaryota</taxon>
        <taxon>Viridiplantae</taxon>
        <taxon>Streptophyta</taxon>
        <taxon>Embryophyta</taxon>
        <taxon>Tracheophyta</taxon>
        <taxon>Spermatophyta</taxon>
        <taxon>Magnoliopsida</taxon>
        <taxon>eudicotyledons</taxon>
        <taxon>Gunneridae</taxon>
        <taxon>Pentapetalae</taxon>
        <taxon>rosids</taxon>
        <taxon>malvids</taxon>
        <taxon>Sapindales</taxon>
        <taxon>Sapindaceae</taxon>
        <taxon>Xanthoceroideae</taxon>
        <taxon>Xanthoceras</taxon>
    </lineage>
</organism>
<reference evidence="2 3" key="1">
    <citation type="submission" date="2021-02" db="EMBL/GenBank/DDBJ databases">
        <title>Plant Genome Project.</title>
        <authorList>
            <person name="Zhang R.-G."/>
        </authorList>
    </citation>
    <scope>NUCLEOTIDE SEQUENCE [LARGE SCALE GENOMIC DNA]</scope>
    <source>
        <tissue evidence="2">Leaves</tissue>
    </source>
</reference>
<sequence length="269" mass="31018">MLMEYFLRSKEYWHVVSDGIAEPSVDMAMTNAQRTELEGQRLKDLKDTSKHIWDSMKKKYQGFTRVKRQQLQTLRSEFETLRIKSGESVTYYFSWMMEIVTKIRIHGDKLEDVTIVKQILQFITPKFNFVVRSIEEANDIEELSIGKLQSSLLHQKGIEDEAEAEVRAEETMIVATTSTISIMKINFKEEEEDEEATTQQLIDQSQQTSPILNVTDVIAQQQIPVDLDGEKERESQQHIRNQQQAIQITENTPANSQSSLVAIADEEGE</sequence>
<dbReference type="PANTHER" id="PTHR35317">
    <property type="entry name" value="OS04G0629600 PROTEIN"/>
    <property type="match status" value="1"/>
</dbReference>
<dbReference type="EMBL" id="JAFEMO010000118">
    <property type="protein sequence ID" value="KAH7526064.1"/>
    <property type="molecule type" value="Genomic_DNA"/>
</dbReference>
<gene>
    <name evidence="2" type="ORF">JRO89_XSUnG0068100</name>
</gene>
<name>A0ABQ8GZP1_9ROSI</name>
<keyword evidence="3" id="KW-1185">Reference proteome</keyword>
<dbReference type="Pfam" id="PF14223">
    <property type="entry name" value="Retrotran_gag_2"/>
    <property type="match status" value="1"/>
</dbReference>
<feature type="compositionally biased region" description="Basic and acidic residues" evidence="1">
    <location>
        <begin position="228"/>
        <end position="237"/>
    </location>
</feature>
<feature type="compositionally biased region" description="Low complexity" evidence="1">
    <location>
        <begin position="238"/>
        <end position="248"/>
    </location>
</feature>
<feature type="region of interest" description="Disordered" evidence="1">
    <location>
        <begin position="227"/>
        <end position="269"/>
    </location>
</feature>
<evidence type="ECO:0000313" key="2">
    <source>
        <dbReference type="EMBL" id="KAH7526064.1"/>
    </source>
</evidence>
<comment type="caution">
    <text evidence="2">The sequence shown here is derived from an EMBL/GenBank/DDBJ whole genome shotgun (WGS) entry which is preliminary data.</text>
</comment>
<protein>
    <submittedName>
        <fullName evidence="2">Uncharacterized protein</fullName>
    </submittedName>
</protein>
<dbReference type="Proteomes" id="UP000827721">
    <property type="component" value="Unassembled WGS sequence"/>
</dbReference>
<feature type="compositionally biased region" description="Polar residues" evidence="1">
    <location>
        <begin position="249"/>
        <end position="260"/>
    </location>
</feature>
<proteinExistence type="predicted"/>